<dbReference type="GO" id="GO:0004550">
    <property type="term" value="F:nucleoside diphosphate kinase activity"/>
    <property type="evidence" value="ECO:0007669"/>
    <property type="project" value="TreeGrafter"/>
</dbReference>
<comment type="caution">
    <text evidence="1">The sequence shown here is derived from an EMBL/GenBank/DDBJ whole genome shotgun (WGS) entry which is preliminary data.</text>
</comment>
<dbReference type="Proteomes" id="UP001363151">
    <property type="component" value="Unassembled WGS sequence"/>
</dbReference>
<dbReference type="GO" id="GO:0006235">
    <property type="term" value="P:dTTP biosynthetic process"/>
    <property type="evidence" value="ECO:0007669"/>
    <property type="project" value="TreeGrafter"/>
</dbReference>
<sequence length="214" mass="23487">MAVLATTKRGVFVVFEGVDRSGKSTQCKLLVEGLRAKGRSAELRRFPERSTGIGQLIDKYLKRELELDDRAVHLLFSANRWDEAAKIERALASGVDVVCDRYAFSGVAFSAAKPNIDDLDWCKAPDAGLPKPDVVVFLEIPAAKAEARGGFGDERYEESAMQKRVAQHFVDLRGPSWRVLDAARTVDEVRADVEAVVLAAAAEAEDAPVGRLWD</sequence>
<dbReference type="NCBIfam" id="TIGR00041">
    <property type="entry name" value="DTMP_kinase"/>
    <property type="match status" value="1"/>
</dbReference>
<dbReference type="Pfam" id="PF02223">
    <property type="entry name" value="Thymidylate_kin"/>
    <property type="match status" value="1"/>
</dbReference>
<organism evidence="1 2">
    <name type="scientific">Aureococcus anophagefferens</name>
    <name type="common">Harmful bloom alga</name>
    <dbReference type="NCBI Taxonomy" id="44056"/>
    <lineage>
        <taxon>Eukaryota</taxon>
        <taxon>Sar</taxon>
        <taxon>Stramenopiles</taxon>
        <taxon>Ochrophyta</taxon>
        <taxon>Pelagophyceae</taxon>
        <taxon>Pelagomonadales</taxon>
        <taxon>Pelagomonadaceae</taxon>
        <taxon>Aureococcus</taxon>
    </lineage>
</organism>
<dbReference type="GO" id="GO:0004798">
    <property type="term" value="F:dTMP kinase activity"/>
    <property type="evidence" value="ECO:0007669"/>
    <property type="project" value="UniProtKB-EC"/>
</dbReference>
<keyword evidence="1" id="KW-0418">Kinase</keyword>
<evidence type="ECO:0000313" key="1">
    <source>
        <dbReference type="EMBL" id="KAK7248302.1"/>
    </source>
</evidence>
<dbReference type="InterPro" id="IPR018094">
    <property type="entry name" value="Thymidylate_kinase"/>
</dbReference>
<dbReference type="Gene3D" id="3.40.50.300">
    <property type="entry name" value="P-loop containing nucleotide triphosphate hydrolases"/>
    <property type="match status" value="1"/>
</dbReference>
<gene>
    <name evidence="1" type="primary">DTYMK</name>
    <name evidence="1" type="ORF">SO694_0022107</name>
</gene>
<dbReference type="KEGG" id="aaf:AURANDRAFT_35261"/>
<dbReference type="SUPFAM" id="SSF52540">
    <property type="entry name" value="P-loop containing nucleoside triphosphate hydrolases"/>
    <property type="match status" value="1"/>
</dbReference>
<keyword evidence="1" id="KW-0808">Transferase</keyword>
<dbReference type="InterPro" id="IPR039430">
    <property type="entry name" value="Thymidylate_kin-like_dom"/>
</dbReference>
<reference evidence="1 2" key="1">
    <citation type="submission" date="2024-03" db="EMBL/GenBank/DDBJ databases">
        <title>Aureococcus anophagefferens CCMP1851 and Kratosvirus quantuckense: Draft genome of a second virus-susceptible host strain in the model system.</title>
        <authorList>
            <person name="Chase E."/>
            <person name="Truchon A.R."/>
            <person name="Schepens W."/>
            <person name="Wilhelm S.W."/>
        </authorList>
    </citation>
    <scope>NUCLEOTIDE SEQUENCE [LARGE SCALE GENOMIC DNA]</scope>
    <source>
        <strain evidence="1 2">CCMP1851</strain>
    </source>
</reference>
<dbReference type="GO" id="GO:0005739">
    <property type="term" value="C:mitochondrion"/>
    <property type="evidence" value="ECO:0007669"/>
    <property type="project" value="TreeGrafter"/>
</dbReference>
<protein>
    <submittedName>
        <fullName evidence="1">Deoxythymidylate kinase</fullName>
    </submittedName>
</protein>
<name>A0ABR1G5M7_AURAN</name>
<dbReference type="InterPro" id="IPR018095">
    <property type="entry name" value="Thymidylate_kin_CS"/>
</dbReference>
<dbReference type="GO" id="GO:0005524">
    <property type="term" value="F:ATP binding"/>
    <property type="evidence" value="ECO:0007669"/>
    <property type="project" value="UniProtKB-KW"/>
</dbReference>
<keyword evidence="2" id="KW-1185">Reference proteome</keyword>
<dbReference type="InterPro" id="IPR027417">
    <property type="entry name" value="P-loop_NTPase"/>
</dbReference>
<dbReference type="GO" id="GO:0006233">
    <property type="term" value="P:dTDP biosynthetic process"/>
    <property type="evidence" value="ECO:0007669"/>
    <property type="project" value="InterPro"/>
</dbReference>
<dbReference type="PANTHER" id="PTHR10344:SF1">
    <property type="entry name" value="THYMIDYLATE KINASE"/>
    <property type="match status" value="1"/>
</dbReference>
<dbReference type="PROSITE" id="PS01331">
    <property type="entry name" value="THYMIDYLATE_KINASE"/>
    <property type="match status" value="1"/>
</dbReference>
<dbReference type="KEGG" id="aaf:AURANDRAFT_33306"/>
<proteinExistence type="inferred from homology"/>
<accession>A0ABR1G5M7</accession>
<dbReference type="GO" id="GO:0006227">
    <property type="term" value="P:dUDP biosynthetic process"/>
    <property type="evidence" value="ECO:0007669"/>
    <property type="project" value="TreeGrafter"/>
</dbReference>
<dbReference type="HAMAP" id="MF_00165">
    <property type="entry name" value="Thymidylate_kinase"/>
    <property type="match status" value="1"/>
</dbReference>
<dbReference type="EMBL" id="JBBJCI010000108">
    <property type="protein sequence ID" value="KAK7248302.1"/>
    <property type="molecule type" value="Genomic_DNA"/>
</dbReference>
<dbReference type="GO" id="GO:0005634">
    <property type="term" value="C:nucleus"/>
    <property type="evidence" value="ECO:0007669"/>
    <property type="project" value="TreeGrafter"/>
</dbReference>
<dbReference type="CDD" id="cd01672">
    <property type="entry name" value="TMPK"/>
    <property type="match status" value="1"/>
</dbReference>
<evidence type="ECO:0000313" key="2">
    <source>
        <dbReference type="Proteomes" id="UP001363151"/>
    </source>
</evidence>
<dbReference type="GO" id="GO:0005829">
    <property type="term" value="C:cytosol"/>
    <property type="evidence" value="ECO:0007669"/>
    <property type="project" value="TreeGrafter"/>
</dbReference>
<dbReference type="PANTHER" id="PTHR10344">
    <property type="entry name" value="THYMIDYLATE KINASE"/>
    <property type="match status" value="1"/>
</dbReference>